<dbReference type="SUPFAM" id="SSF46785">
    <property type="entry name" value="Winged helix' DNA-binding domain"/>
    <property type="match status" value="1"/>
</dbReference>
<dbReference type="FunFam" id="1.10.10.10:FF:000001">
    <property type="entry name" value="LysR family transcriptional regulator"/>
    <property type="match status" value="1"/>
</dbReference>
<sequence length="294" mass="32379">MDLRQLRYFVRVAEELHFGRAAAQLGISQPPLSQQVRALEEELGLTLLERTSRRVKLTEPGRLFLVEARRTLEQAGRTVEAARRIRLGEVGELSIAFTASVAFVPAVTSALFRFRQSHPNVHLRLQEAARETQIADLAERKLDLGFVRGPDAPHLPAGLVATPFVEEDLLVAMRSDHEFARGDAKIQLAALAAEPFIFYDRMLGSGFNENVFALFRSGGFEPNIVLEASGPTTLLGLVAAGFGMTVVARSLSTLHLDNVSYREIDSPAAVSRLWLVHHQIMASAGQSLVQMMTL</sequence>
<dbReference type="GO" id="GO:0032993">
    <property type="term" value="C:protein-DNA complex"/>
    <property type="evidence" value="ECO:0007669"/>
    <property type="project" value="TreeGrafter"/>
</dbReference>
<evidence type="ECO:0000313" key="6">
    <source>
        <dbReference type="EMBL" id="MBT2189458.1"/>
    </source>
</evidence>
<dbReference type="PROSITE" id="PS50931">
    <property type="entry name" value="HTH_LYSR"/>
    <property type="match status" value="1"/>
</dbReference>
<dbReference type="InterPro" id="IPR036390">
    <property type="entry name" value="WH_DNA-bd_sf"/>
</dbReference>
<feature type="domain" description="HTH lysR-type" evidence="5">
    <location>
        <begin position="1"/>
        <end position="58"/>
    </location>
</feature>
<evidence type="ECO:0000256" key="4">
    <source>
        <dbReference type="ARBA" id="ARBA00023163"/>
    </source>
</evidence>
<dbReference type="Pfam" id="PF03466">
    <property type="entry name" value="LysR_substrate"/>
    <property type="match status" value="1"/>
</dbReference>
<evidence type="ECO:0000313" key="7">
    <source>
        <dbReference type="Proteomes" id="UP001138757"/>
    </source>
</evidence>
<keyword evidence="3" id="KW-0238">DNA-binding</keyword>
<proteinExistence type="inferred from homology"/>
<dbReference type="Gene3D" id="3.40.190.10">
    <property type="entry name" value="Periplasmic binding protein-like II"/>
    <property type="match status" value="2"/>
</dbReference>
<dbReference type="GO" id="GO:0003677">
    <property type="term" value="F:DNA binding"/>
    <property type="evidence" value="ECO:0007669"/>
    <property type="project" value="UniProtKB-KW"/>
</dbReference>
<evidence type="ECO:0000259" key="5">
    <source>
        <dbReference type="PROSITE" id="PS50931"/>
    </source>
</evidence>
<keyword evidence="7" id="KW-1185">Reference proteome</keyword>
<comment type="caution">
    <text evidence="6">The sequence shown here is derived from an EMBL/GenBank/DDBJ whole genome shotgun (WGS) entry which is preliminary data.</text>
</comment>
<gene>
    <name evidence="6" type="ORF">KK488_21100</name>
</gene>
<dbReference type="InterPro" id="IPR005119">
    <property type="entry name" value="LysR_subst-bd"/>
</dbReference>
<accession>A0A9X1DGI6</accession>
<dbReference type="AlphaFoldDB" id="A0A9X1DGI6"/>
<dbReference type="EMBL" id="JAHGAW010000020">
    <property type="protein sequence ID" value="MBT2189458.1"/>
    <property type="molecule type" value="Genomic_DNA"/>
</dbReference>
<reference evidence="6" key="1">
    <citation type="submission" date="2021-05" db="EMBL/GenBank/DDBJ databases">
        <title>Genome of Sphingobium sp. strain.</title>
        <authorList>
            <person name="Fan R."/>
        </authorList>
    </citation>
    <scope>NUCLEOTIDE SEQUENCE</scope>
    <source>
        <strain evidence="6">H33</strain>
    </source>
</reference>
<keyword evidence="2" id="KW-0805">Transcription regulation</keyword>
<dbReference type="InterPro" id="IPR036388">
    <property type="entry name" value="WH-like_DNA-bd_sf"/>
</dbReference>
<keyword evidence="4" id="KW-0804">Transcription</keyword>
<dbReference type="Gene3D" id="1.10.10.10">
    <property type="entry name" value="Winged helix-like DNA-binding domain superfamily/Winged helix DNA-binding domain"/>
    <property type="match status" value="1"/>
</dbReference>
<protein>
    <submittedName>
        <fullName evidence="6">LysR family transcriptional regulator</fullName>
    </submittedName>
</protein>
<dbReference type="InterPro" id="IPR000847">
    <property type="entry name" value="LysR_HTH_N"/>
</dbReference>
<comment type="similarity">
    <text evidence="1">Belongs to the LysR transcriptional regulatory family.</text>
</comment>
<dbReference type="PANTHER" id="PTHR30346:SF17">
    <property type="entry name" value="LYSR FAMILY TRANSCRIPTIONAL REGULATOR"/>
    <property type="match status" value="1"/>
</dbReference>
<evidence type="ECO:0000256" key="1">
    <source>
        <dbReference type="ARBA" id="ARBA00009437"/>
    </source>
</evidence>
<dbReference type="Proteomes" id="UP001138757">
    <property type="component" value="Unassembled WGS sequence"/>
</dbReference>
<dbReference type="Pfam" id="PF00126">
    <property type="entry name" value="HTH_1"/>
    <property type="match status" value="1"/>
</dbReference>
<dbReference type="GO" id="GO:0003700">
    <property type="term" value="F:DNA-binding transcription factor activity"/>
    <property type="evidence" value="ECO:0007669"/>
    <property type="project" value="InterPro"/>
</dbReference>
<dbReference type="SUPFAM" id="SSF53850">
    <property type="entry name" value="Periplasmic binding protein-like II"/>
    <property type="match status" value="1"/>
</dbReference>
<name>A0A9X1DGI6_9SPHN</name>
<dbReference type="PRINTS" id="PR00039">
    <property type="entry name" value="HTHLYSR"/>
</dbReference>
<evidence type="ECO:0000256" key="3">
    <source>
        <dbReference type="ARBA" id="ARBA00023125"/>
    </source>
</evidence>
<dbReference type="PANTHER" id="PTHR30346">
    <property type="entry name" value="TRANSCRIPTIONAL DUAL REGULATOR HCAR-RELATED"/>
    <property type="match status" value="1"/>
</dbReference>
<dbReference type="CDD" id="cd08414">
    <property type="entry name" value="PBP2_LTTR_aromatics_like"/>
    <property type="match status" value="1"/>
</dbReference>
<organism evidence="6 7">
    <name type="scientific">Sphingobium nicotianae</name>
    <dbReference type="NCBI Taxonomy" id="2782607"/>
    <lineage>
        <taxon>Bacteria</taxon>
        <taxon>Pseudomonadati</taxon>
        <taxon>Pseudomonadota</taxon>
        <taxon>Alphaproteobacteria</taxon>
        <taxon>Sphingomonadales</taxon>
        <taxon>Sphingomonadaceae</taxon>
        <taxon>Sphingobium</taxon>
    </lineage>
</organism>
<evidence type="ECO:0000256" key="2">
    <source>
        <dbReference type="ARBA" id="ARBA00023015"/>
    </source>
</evidence>